<feature type="compositionally biased region" description="Low complexity" evidence="1">
    <location>
        <begin position="88"/>
        <end position="103"/>
    </location>
</feature>
<dbReference type="AlphaFoldDB" id="A0A267H7N4"/>
<dbReference type="Proteomes" id="UP000215902">
    <property type="component" value="Unassembled WGS sequence"/>
</dbReference>
<evidence type="ECO:0000313" key="2">
    <source>
        <dbReference type="EMBL" id="PAA94320.1"/>
    </source>
</evidence>
<feature type="region of interest" description="Disordered" evidence="1">
    <location>
        <begin position="1"/>
        <end position="156"/>
    </location>
</feature>
<dbReference type="InterPro" id="IPR028265">
    <property type="entry name" value="TTDN1/SICKLE"/>
</dbReference>
<proteinExistence type="predicted"/>
<protein>
    <submittedName>
        <fullName evidence="2">Uncharacterized protein</fullName>
    </submittedName>
</protein>
<organism evidence="2 3">
    <name type="scientific">Macrostomum lignano</name>
    <dbReference type="NCBI Taxonomy" id="282301"/>
    <lineage>
        <taxon>Eukaryota</taxon>
        <taxon>Metazoa</taxon>
        <taxon>Spiralia</taxon>
        <taxon>Lophotrochozoa</taxon>
        <taxon>Platyhelminthes</taxon>
        <taxon>Rhabditophora</taxon>
        <taxon>Macrostomorpha</taxon>
        <taxon>Macrostomida</taxon>
        <taxon>Macrostomidae</taxon>
        <taxon>Macrostomum</taxon>
    </lineage>
</organism>
<accession>A0A267H7N4</accession>
<comment type="caution">
    <text evidence="2">The sequence shown here is derived from an EMBL/GenBank/DDBJ whole genome shotgun (WGS) entry which is preliminary data.</text>
</comment>
<evidence type="ECO:0000256" key="1">
    <source>
        <dbReference type="SAM" id="MobiDB-lite"/>
    </source>
</evidence>
<feature type="non-terminal residue" evidence="2">
    <location>
        <position position="1"/>
    </location>
</feature>
<feature type="compositionally biased region" description="Low complexity" evidence="1">
    <location>
        <begin position="8"/>
        <end position="17"/>
    </location>
</feature>
<feature type="compositionally biased region" description="Gly residues" evidence="1">
    <location>
        <begin position="51"/>
        <end position="63"/>
    </location>
</feature>
<dbReference type="EMBL" id="NIVC01000012">
    <property type="protein sequence ID" value="PAA94320.1"/>
    <property type="molecule type" value="Genomic_DNA"/>
</dbReference>
<keyword evidence="3" id="KW-1185">Reference proteome</keyword>
<gene>
    <name evidence="2" type="ORF">BOX15_Mlig014497g2</name>
</gene>
<reference evidence="2 3" key="1">
    <citation type="submission" date="2017-06" db="EMBL/GenBank/DDBJ databases">
        <title>A platform for efficient transgenesis in Macrostomum lignano, a flatworm model organism for stem cell research.</title>
        <authorList>
            <person name="Berezikov E."/>
        </authorList>
    </citation>
    <scope>NUCLEOTIDE SEQUENCE [LARGE SCALE GENOMIC DNA]</scope>
    <source>
        <strain evidence="2">DV1</strain>
        <tissue evidence="2">Whole organism</tissue>
    </source>
</reference>
<dbReference type="Pfam" id="PF15502">
    <property type="entry name" value="MPLKIP"/>
    <property type="match status" value="1"/>
</dbReference>
<sequence>TVSRAIMNPSGGNNQPSGGYGWSPGTPRYSTPRGGAGQFTPRQPRYHAGGYYSGGGPGRGGSRGSFSGSPYGGGRSPMLMHRGGGYRGSNSSSYSNNSYSSGSVYYTPPTNNAGGNGGFRYHHHHQQQQSSRGSFNRKRDWSTASGGDGAGRTRSFAKPSMLMDPWANLAPVLVPEAGAGGVVAGLVAKSGQTHTFLTPKAAAEAAGETSSLSSAFTSPNSLTFTSFNS</sequence>
<name>A0A267H7N4_9PLAT</name>
<evidence type="ECO:0000313" key="3">
    <source>
        <dbReference type="Proteomes" id="UP000215902"/>
    </source>
</evidence>